<dbReference type="InterPro" id="IPR018968">
    <property type="entry name" value="Phasin"/>
</dbReference>
<dbReference type="KEGG" id="lmb:C9I47_2854"/>
<evidence type="ECO:0000259" key="1">
    <source>
        <dbReference type="Pfam" id="PF09361"/>
    </source>
</evidence>
<name>A0A2U9TCE1_9GAMM</name>
<gene>
    <name evidence="2" type="ORF">C9I47_2854</name>
</gene>
<dbReference type="RefSeq" id="WP_317616523.1">
    <property type="nucleotide sequence ID" value="NZ_CP029843.1"/>
</dbReference>
<proteinExistence type="predicted"/>
<sequence length="150" mass="16352">MLHRTNRHSVGEPVQEIDMYPQFNEQIVAATRQFADTAAQANRLALENVEALFGMQLAALEERATATFAFFEEATEARDFDSLKGLWPKGVQVARENVERAVTTGQEAIGRTLKANEAIAELAKGQFESAAKTAQANVEKATKAATKAAK</sequence>
<keyword evidence="3" id="KW-1185">Reference proteome</keyword>
<feature type="domain" description="Phasin" evidence="1">
    <location>
        <begin position="25"/>
        <end position="127"/>
    </location>
</feature>
<dbReference type="Pfam" id="PF09361">
    <property type="entry name" value="Phasin_2"/>
    <property type="match status" value="1"/>
</dbReference>
<dbReference type="EMBL" id="CP029843">
    <property type="protein sequence ID" value="AWV08524.1"/>
    <property type="molecule type" value="Genomic_DNA"/>
</dbReference>
<accession>A0A2U9TCE1</accession>
<evidence type="ECO:0000313" key="2">
    <source>
        <dbReference type="EMBL" id="AWV08524.1"/>
    </source>
</evidence>
<reference evidence="2 3" key="1">
    <citation type="submission" date="2018-05" db="EMBL/GenBank/DDBJ databases">
        <title>The complete genome of Lysobacter maris HZ9B, a marine bacterium antagonistic against terrestrial plant pathogens.</title>
        <authorList>
            <person name="Zhang X.-Q."/>
        </authorList>
    </citation>
    <scope>NUCLEOTIDE SEQUENCE [LARGE SCALE GENOMIC DNA]</scope>
    <source>
        <strain evidence="2 3">HZ9B</strain>
    </source>
</reference>
<dbReference type="AlphaFoldDB" id="A0A2U9TCE1"/>
<organism evidence="2 3">
    <name type="scientific">Marilutibacter maris</name>
    <dbReference type="NCBI Taxonomy" id="1605891"/>
    <lineage>
        <taxon>Bacteria</taxon>
        <taxon>Pseudomonadati</taxon>
        <taxon>Pseudomonadota</taxon>
        <taxon>Gammaproteobacteria</taxon>
        <taxon>Lysobacterales</taxon>
        <taxon>Lysobacteraceae</taxon>
        <taxon>Marilutibacter</taxon>
    </lineage>
</organism>
<dbReference type="Proteomes" id="UP000249447">
    <property type="component" value="Chromosome"/>
</dbReference>
<protein>
    <recommendedName>
        <fullName evidence="1">Phasin domain-containing protein</fullName>
    </recommendedName>
</protein>
<evidence type="ECO:0000313" key="3">
    <source>
        <dbReference type="Proteomes" id="UP000249447"/>
    </source>
</evidence>